<keyword evidence="7 14" id="KW-0720">Serine protease</keyword>
<dbReference type="GeneID" id="25321353"/>
<dbReference type="STRING" id="1408163.A0A0F4YH34"/>
<evidence type="ECO:0000256" key="15">
    <source>
        <dbReference type="SAM" id="MobiDB-lite"/>
    </source>
</evidence>
<dbReference type="Pfam" id="PF00082">
    <property type="entry name" value="Peptidase_S8"/>
    <property type="match status" value="1"/>
</dbReference>
<evidence type="ECO:0000256" key="5">
    <source>
        <dbReference type="ARBA" id="ARBA00022729"/>
    </source>
</evidence>
<dbReference type="InterPro" id="IPR015500">
    <property type="entry name" value="Peptidase_S8_subtilisin-rel"/>
</dbReference>
<dbReference type="InterPro" id="IPR008979">
    <property type="entry name" value="Galactose-bd-like_sf"/>
</dbReference>
<dbReference type="GO" id="GO:0000139">
    <property type="term" value="C:Golgi membrane"/>
    <property type="evidence" value="ECO:0007669"/>
    <property type="project" value="TreeGrafter"/>
</dbReference>
<sequence length="839" mass="92127">MRFLGVAAVCSLLFTASAELSPRSYDTHDFFALHLDASTPPEHVAQVLGAHHEGQIGNLPGHHKFSLPRERSSDIDALLEELRVRRKLRRRGGDDAARLPKREDGLDGILWSQKLGLKQRLHKRIPPPAEYSAKSSSPPARERPARDDAAAVQAQKRIASDLGIVDPLFHEQWHLFNTVQVGHDLNVTGVWLEGITGKGVVTAIIDDGLDMYSNDLKDNYFAEGSWDFNDNTDEPKPRLFDDKHGTRCAGEVAAVRNGVCGVGMAYDSKVAGIRILSKPIDDADEAAAVNYGFQKNDIYSCSWGPRDDGETMEAPGILVERAIVNGVQNGRQGKGSIFVFAAGNGAFRGDNCNFDGYTNSIYSITVGALDREGKHPSYSEACSAQMVVTYSSGGGDAIHTTDVGPDKCTTVHGGTSAAGPLAAGAIALALSVRPDLTWRDVQYLMLETAIPVHNEPNDIQVTKIGKEYSHQYGYGKIDTYALVQKAKNWSLVKPQAWYHSPWLRVQQDIPQGTQGLASYFEVTQDILRQANLARLEHVTVTMNVNHTRRGDLSVELRSPEGIVSHLSVTRQYDNEAAGYVDWTFMSVAHWGESGIGKWTVIVKDTEVNEFTGVFIDWRLNLWGEAIDGSSQSLHPLPDEHDDDHSIEDAVVATVSIDTGMSKTEPPPAPTDHVDRPVNEKPSATDATPTAQGASTIATTTSTASASPTASSSASFLPSFFPTFGASRRTQVWIYASLSLIIVFCLALGIYFQIQRRKRLRNNPHDDYEFEIIDDEEDAEAPLGRRSARKRRGGELYNAFAGESDEELLSEEDEDEPYRDHPETGLQEKPRDDGNGSERT</sequence>
<dbReference type="EC" id="3.4.21.61" evidence="19"/>
<dbReference type="PROSITE" id="PS00138">
    <property type="entry name" value="SUBTILASE_SER"/>
    <property type="match status" value="1"/>
</dbReference>
<dbReference type="PRINTS" id="PR00723">
    <property type="entry name" value="SUBTILISIN"/>
</dbReference>
<feature type="region of interest" description="Disordered" evidence="15">
    <location>
        <begin position="659"/>
        <end position="712"/>
    </location>
</feature>
<feature type="signal peptide" evidence="17">
    <location>
        <begin position="1"/>
        <end position="18"/>
    </location>
</feature>
<dbReference type="Gene3D" id="3.40.50.200">
    <property type="entry name" value="Peptidase S8/S53 domain"/>
    <property type="match status" value="1"/>
</dbReference>
<dbReference type="Gene3D" id="2.60.120.260">
    <property type="entry name" value="Galactose-binding domain-like"/>
    <property type="match status" value="1"/>
</dbReference>
<dbReference type="InterPro" id="IPR036852">
    <property type="entry name" value="Peptidase_S8/S53_dom_sf"/>
</dbReference>
<evidence type="ECO:0000256" key="14">
    <source>
        <dbReference type="PROSITE-ProRule" id="PRU01240"/>
    </source>
</evidence>
<accession>A0A0F4YH34</accession>
<dbReference type="PROSITE" id="PS51892">
    <property type="entry name" value="SUBTILASE"/>
    <property type="match status" value="1"/>
</dbReference>
<dbReference type="AlphaFoldDB" id="A0A0F4YH34"/>
<feature type="compositionally biased region" description="Basic and acidic residues" evidence="15">
    <location>
        <begin position="817"/>
        <end position="839"/>
    </location>
</feature>
<evidence type="ECO:0000313" key="20">
    <source>
        <dbReference type="Proteomes" id="UP000053958"/>
    </source>
</evidence>
<gene>
    <name evidence="19" type="ORF">T310_9418</name>
</gene>
<keyword evidence="12" id="KW-0325">Glycoprotein</keyword>
<dbReference type="PROSITE" id="PS00137">
    <property type="entry name" value="SUBTILASE_HIS"/>
    <property type="match status" value="1"/>
</dbReference>
<dbReference type="SUPFAM" id="SSF49785">
    <property type="entry name" value="Galactose-binding domain-like"/>
    <property type="match status" value="1"/>
</dbReference>
<feature type="domain" description="P/Homo B" evidence="18">
    <location>
        <begin position="492"/>
        <end position="627"/>
    </location>
</feature>
<evidence type="ECO:0000256" key="8">
    <source>
        <dbReference type="ARBA" id="ARBA00022837"/>
    </source>
</evidence>
<evidence type="ECO:0000256" key="3">
    <source>
        <dbReference type="ARBA" id="ARBA00022670"/>
    </source>
</evidence>
<feature type="compositionally biased region" description="Acidic residues" evidence="15">
    <location>
        <begin position="802"/>
        <end position="816"/>
    </location>
</feature>
<evidence type="ECO:0000256" key="7">
    <source>
        <dbReference type="ARBA" id="ARBA00022825"/>
    </source>
</evidence>
<feature type="transmembrane region" description="Helical" evidence="16">
    <location>
        <begin position="731"/>
        <end position="751"/>
    </location>
</feature>
<dbReference type="OrthoDB" id="300641at2759"/>
<evidence type="ECO:0000256" key="2">
    <source>
        <dbReference type="ARBA" id="ARBA00005325"/>
    </source>
</evidence>
<evidence type="ECO:0000313" key="19">
    <source>
        <dbReference type="EMBL" id="KKA16958.1"/>
    </source>
</evidence>
<dbReference type="InterPro" id="IPR000209">
    <property type="entry name" value="Peptidase_S8/S53_dom"/>
</dbReference>
<dbReference type="FunFam" id="2.60.120.260:FF:000026">
    <property type="entry name" value="proprotein convertase subtilisin/kexin type 7"/>
    <property type="match status" value="1"/>
</dbReference>
<dbReference type="RefSeq" id="XP_013323570.1">
    <property type="nucleotide sequence ID" value="XM_013468116.1"/>
</dbReference>
<proteinExistence type="inferred from homology"/>
<evidence type="ECO:0000256" key="6">
    <source>
        <dbReference type="ARBA" id="ARBA00022801"/>
    </source>
</evidence>
<comment type="caution">
    <text evidence="19">The sequence shown here is derived from an EMBL/GenBank/DDBJ whole genome shotgun (WGS) entry which is preliminary data.</text>
</comment>
<dbReference type="GO" id="GO:0005802">
    <property type="term" value="C:trans-Golgi network"/>
    <property type="evidence" value="ECO:0007669"/>
    <property type="project" value="TreeGrafter"/>
</dbReference>
<feature type="chain" id="PRO_5002481712" evidence="17">
    <location>
        <begin position="19"/>
        <end position="839"/>
    </location>
</feature>
<feature type="compositionally biased region" description="Basic and acidic residues" evidence="15">
    <location>
        <begin position="140"/>
        <end position="149"/>
    </location>
</feature>
<keyword evidence="11" id="KW-0865">Zymogen</keyword>
<dbReference type="GO" id="GO:0016485">
    <property type="term" value="P:protein processing"/>
    <property type="evidence" value="ECO:0007669"/>
    <property type="project" value="TreeGrafter"/>
</dbReference>
<name>A0A0F4YH34_RASE3</name>
<feature type="active site" description="Charge relay system" evidence="13 14">
    <location>
        <position position="206"/>
    </location>
</feature>
<feature type="active site" description="Charge relay system" evidence="13 14">
    <location>
        <position position="244"/>
    </location>
</feature>
<dbReference type="FunFam" id="3.40.50.200:FF:000005">
    <property type="entry name" value="Proprotein convertase subtilisin/kexin type 7"/>
    <property type="match status" value="1"/>
</dbReference>
<feature type="region of interest" description="Disordered" evidence="15">
    <location>
        <begin position="793"/>
        <end position="839"/>
    </location>
</feature>
<keyword evidence="4 16" id="KW-0812">Transmembrane</keyword>
<dbReference type="Proteomes" id="UP000053958">
    <property type="component" value="Unassembled WGS sequence"/>
</dbReference>
<organism evidence="19 20">
    <name type="scientific">Rasamsonia emersonii (strain ATCC 16479 / CBS 393.64 / IMI 116815)</name>
    <dbReference type="NCBI Taxonomy" id="1408163"/>
    <lineage>
        <taxon>Eukaryota</taxon>
        <taxon>Fungi</taxon>
        <taxon>Dikarya</taxon>
        <taxon>Ascomycota</taxon>
        <taxon>Pezizomycotina</taxon>
        <taxon>Eurotiomycetes</taxon>
        <taxon>Eurotiomycetidae</taxon>
        <taxon>Eurotiales</taxon>
        <taxon>Trichocomaceae</taxon>
        <taxon>Rasamsonia</taxon>
    </lineage>
</organism>
<evidence type="ECO:0000256" key="1">
    <source>
        <dbReference type="ARBA" id="ARBA00004370"/>
    </source>
</evidence>
<evidence type="ECO:0000256" key="11">
    <source>
        <dbReference type="ARBA" id="ARBA00023145"/>
    </source>
</evidence>
<dbReference type="InterPro" id="IPR023828">
    <property type="entry name" value="Peptidase_S8_Ser-AS"/>
</dbReference>
<keyword evidence="10 16" id="KW-0472">Membrane</keyword>
<keyword evidence="5 17" id="KW-0732">Signal</keyword>
<reference evidence="19 20" key="1">
    <citation type="submission" date="2015-04" db="EMBL/GenBank/DDBJ databases">
        <authorList>
            <person name="Heijne W.H."/>
            <person name="Fedorova N.D."/>
            <person name="Nierman W.C."/>
            <person name="Vollebregt A.W."/>
            <person name="Zhao Z."/>
            <person name="Wu L."/>
            <person name="Kumar M."/>
            <person name="Stam H."/>
            <person name="van den Berg M.A."/>
            <person name="Pel H.J."/>
        </authorList>
    </citation>
    <scope>NUCLEOTIDE SEQUENCE [LARGE SCALE GENOMIC DNA]</scope>
    <source>
        <strain evidence="19 20">CBS 393.64</strain>
    </source>
</reference>
<keyword evidence="20" id="KW-1185">Reference proteome</keyword>
<feature type="region of interest" description="Disordered" evidence="15">
    <location>
        <begin position="123"/>
        <end position="152"/>
    </location>
</feature>
<dbReference type="GO" id="GO:0004252">
    <property type="term" value="F:serine-type endopeptidase activity"/>
    <property type="evidence" value="ECO:0007669"/>
    <property type="project" value="UniProtKB-UniRule"/>
</dbReference>
<evidence type="ECO:0000256" key="10">
    <source>
        <dbReference type="ARBA" id="ARBA00023136"/>
    </source>
</evidence>
<dbReference type="InterPro" id="IPR022398">
    <property type="entry name" value="Peptidase_S8_His-AS"/>
</dbReference>
<keyword evidence="3 14" id="KW-0645">Protease</keyword>
<dbReference type="GO" id="GO:0007323">
    <property type="term" value="P:peptide pheromone maturation"/>
    <property type="evidence" value="ECO:0007669"/>
    <property type="project" value="UniProtKB-ARBA"/>
</dbReference>
<evidence type="ECO:0000256" key="9">
    <source>
        <dbReference type="ARBA" id="ARBA00022989"/>
    </source>
</evidence>
<dbReference type="PANTHER" id="PTHR42884:SF14">
    <property type="entry name" value="NEUROENDOCRINE CONVERTASE 1"/>
    <property type="match status" value="1"/>
</dbReference>
<evidence type="ECO:0000256" key="17">
    <source>
        <dbReference type="SAM" id="SignalP"/>
    </source>
</evidence>
<dbReference type="PANTHER" id="PTHR42884">
    <property type="entry name" value="PROPROTEIN CONVERTASE SUBTILISIN/KEXIN-RELATED"/>
    <property type="match status" value="1"/>
</dbReference>
<keyword evidence="9 16" id="KW-1133">Transmembrane helix</keyword>
<keyword evidence="6 14" id="KW-0378">Hydrolase</keyword>
<keyword evidence="8" id="KW-0106">Calcium</keyword>
<evidence type="ECO:0000256" key="4">
    <source>
        <dbReference type="ARBA" id="ARBA00022692"/>
    </source>
</evidence>
<protein>
    <submittedName>
        <fullName evidence="19">Kexin</fullName>
        <ecNumber evidence="19">3.4.21.61</ecNumber>
    </submittedName>
</protein>
<dbReference type="CDD" id="cd04059">
    <property type="entry name" value="Peptidases_S8_Protein_convertases_Kexins_Furin-like"/>
    <property type="match status" value="1"/>
</dbReference>
<dbReference type="PROSITE" id="PS51829">
    <property type="entry name" value="P_HOMO_B"/>
    <property type="match status" value="1"/>
</dbReference>
<evidence type="ECO:0000259" key="18">
    <source>
        <dbReference type="PROSITE" id="PS51829"/>
    </source>
</evidence>
<comment type="similarity">
    <text evidence="2">Belongs to the peptidase S8 family. Furin subfamily.</text>
</comment>
<feature type="active site" description="Charge relay system" evidence="13 14">
    <location>
        <position position="416"/>
    </location>
</feature>
<feature type="compositionally biased region" description="Low complexity" evidence="15">
    <location>
        <begin position="693"/>
        <end position="712"/>
    </location>
</feature>
<evidence type="ECO:0000256" key="13">
    <source>
        <dbReference type="PIRSR" id="PIRSR615500-1"/>
    </source>
</evidence>
<dbReference type="Pfam" id="PF01483">
    <property type="entry name" value="P_proprotein"/>
    <property type="match status" value="1"/>
</dbReference>
<dbReference type="InterPro" id="IPR002884">
    <property type="entry name" value="P_dom"/>
</dbReference>
<dbReference type="SUPFAM" id="SSF52743">
    <property type="entry name" value="Subtilisin-like"/>
    <property type="match status" value="1"/>
</dbReference>
<evidence type="ECO:0000256" key="12">
    <source>
        <dbReference type="ARBA" id="ARBA00023180"/>
    </source>
</evidence>
<dbReference type="InterPro" id="IPR034182">
    <property type="entry name" value="Kexin/furin"/>
</dbReference>
<evidence type="ECO:0000256" key="16">
    <source>
        <dbReference type="SAM" id="Phobius"/>
    </source>
</evidence>
<comment type="subcellular location">
    <subcellularLocation>
        <location evidence="1">Membrane</location>
    </subcellularLocation>
</comment>
<dbReference type="EMBL" id="LASV01000724">
    <property type="protein sequence ID" value="KKA16958.1"/>
    <property type="molecule type" value="Genomic_DNA"/>
</dbReference>